<dbReference type="GO" id="GO:0016740">
    <property type="term" value="F:transferase activity"/>
    <property type="evidence" value="ECO:0007669"/>
    <property type="project" value="UniProtKB-KW"/>
</dbReference>
<dbReference type="AlphaFoldDB" id="A0A3L8PLL3"/>
<organism evidence="5 6">
    <name type="scientific">Aeromicrobium phragmitis</name>
    <dbReference type="NCBI Taxonomy" id="2478914"/>
    <lineage>
        <taxon>Bacteria</taxon>
        <taxon>Bacillati</taxon>
        <taxon>Actinomycetota</taxon>
        <taxon>Actinomycetes</taxon>
        <taxon>Propionibacteriales</taxon>
        <taxon>Nocardioidaceae</taxon>
        <taxon>Aeromicrobium</taxon>
    </lineage>
</organism>
<dbReference type="Gene3D" id="1.10.246.130">
    <property type="match status" value="1"/>
</dbReference>
<dbReference type="InterPro" id="IPR051792">
    <property type="entry name" value="GGT_bact"/>
</dbReference>
<dbReference type="SUPFAM" id="SSF56235">
    <property type="entry name" value="N-terminal nucleophile aminohydrolases (Ntn hydrolases)"/>
    <property type="match status" value="1"/>
</dbReference>
<dbReference type="InterPro" id="IPR043137">
    <property type="entry name" value="GGT_ssub_C"/>
</dbReference>
<dbReference type="OrthoDB" id="9781342at2"/>
<name>A0A3L8PLL3_9ACTN</name>
<keyword evidence="2 5" id="KW-0808">Transferase</keyword>
<accession>A0A3L8PLL3</accession>
<dbReference type="Proteomes" id="UP000282515">
    <property type="component" value="Unassembled WGS sequence"/>
</dbReference>
<evidence type="ECO:0000256" key="3">
    <source>
        <dbReference type="ARBA" id="ARBA00022801"/>
    </source>
</evidence>
<comment type="caution">
    <text evidence="5">The sequence shown here is derived from an EMBL/GenBank/DDBJ whole genome shotgun (WGS) entry which is preliminary data.</text>
</comment>
<evidence type="ECO:0000256" key="4">
    <source>
        <dbReference type="ARBA" id="ARBA00023145"/>
    </source>
</evidence>
<dbReference type="InterPro" id="IPR029055">
    <property type="entry name" value="Ntn_hydrolases_N"/>
</dbReference>
<dbReference type="PANTHER" id="PTHR43199:SF1">
    <property type="entry name" value="GLUTATHIONE HYDROLASE PROENZYME"/>
    <property type="match status" value="1"/>
</dbReference>
<keyword evidence="6" id="KW-1185">Reference proteome</keyword>
<dbReference type="GO" id="GO:0016787">
    <property type="term" value="F:hydrolase activity"/>
    <property type="evidence" value="ECO:0007669"/>
    <property type="project" value="UniProtKB-KW"/>
</dbReference>
<proteinExistence type="inferred from homology"/>
<gene>
    <name evidence="5" type="ORF">D9V41_07255</name>
</gene>
<dbReference type="Pfam" id="PF01019">
    <property type="entry name" value="G_glu_transpept"/>
    <property type="match status" value="1"/>
</dbReference>
<comment type="similarity">
    <text evidence="1">Belongs to the gamma-glutamyltransferase family.</text>
</comment>
<dbReference type="PRINTS" id="PR01210">
    <property type="entry name" value="GGTRANSPTASE"/>
</dbReference>
<dbReference type="EMBL" id="RDBF01000004">
    <property type="protein sequence ID" value="RLV56225.1"/>
    <property type="molecule type" value="Genomic_DNA"/>
</dbReference>
<evidence type="ECO:0000313" key="5">
    <source>
        <dbReference type="EMBL" id="RLV56225.1"/>
    </source>
</evidence>
<keyword evidence="4" id="KW-0865">Zymogen</keyword>
<evidence type="ECO:0000256" key="2">
    <source>
        <dbReference type="ARBA" id="ARBA00022679"/>
    </source>
</evidence>
<protein>
    <submittedName>
        <fullName evidence="5">Gamma-glutamyltransferase</fullName>
    </submittedName>
</protein>
<evidence type="ECO:0000313" key="6">
    <source>
        <dbReference type="Proteomes" id="UP000282515"/>
    </source>
</evidence>
<dbReference type="RefSeq" id="WP_121793884.1">
    <property type="nucleotide sequence ID" value="NZ_RDBF01000004.1"/>
</dbReference>
<sequence>MTRPARHTAQGRGAAAAAEDPRVLDAIATVLEKGGNAVDAAVAGAAAQGVCRPMSGGLGGGGFMVITLPTGRTVVIEHREQASAAFGPDSFIEDGRPLPDGERRVHGESVGVPGAARAWDEALKVYGRLDLAEVLAPAIELADRGFEVDETLQREIHVRRNDFAMFEPTCDLYLTPEKEAIPVGHVLRNPDLARTYEKLAADGMDGFYHGWVADAIVAAVNEPPEASGNTRTIRRGRLAQGDFLHYQARHLEPLRYRFGEYELAGAPLPSSGAFSIAEALAILDRQRKITPNDDMAEHLHRYLTACRLAFADREAYLGDNRLVDVPVAALLSDEYLQARASQTGLPGGHAAEPGDVRRGAPPWVAWEPESPSTIHLTVTDGEGCTVSYTSTIVSMGGCGIVVPGTGILLNDALAGRAIDRGGKFGAGRPMGGMRPLSSMAPTMVFRDGRLVQTVGSPGGTTIITTVLQILYLTLGAGMSLHDALAYPRVTQRNRADGKAEAEPEFLALDVAGALRERGHSFDTWRPVEGIGAANGLQWHEDGSVTAVAEPMRRGGGHATVWDR</sequence>
<reference evidence="5 6" key="1">
    <citation type="submission" date="2018-10" db="EMBL/GenBank/DDBJ databases">
        <title>Aeromicrobium sp. 9W16Y-2 whole genome shotgun sequence.</title>
        <authorList>
            <person name="Li F."/>
        </authorList>
    </citation>
    <scope>NUCLEOTIDE SEQUENCE [LARGE SCALE GENOMIC DNA]</scope>
    <source>
        <strain evidence="5 6">9W16Y-2</strain>
    </source>
</reference>
<keyword evidence="3" id="KW-0378">Hydrolase</keyword>
<dbReference type="Gene3D" id="3.60.20.40">
    <property type="match status" value="1"/>
</dbReference>
<evidence type="ECO:0000256" key="1">
    <source>
        <dbReference type="ARBA" id="ARBA00009381"/>
    </source>
</evidence>
<dbReference type="InterPro" id="IPR043138">
    <property type="entry name" value="GGT_lsub"/>
</dbReference>
<dbReference type="PANTHER" id="PTHR43199">
    <property type="entry name" value="GLUTATHIONE HYDROLASE"/>
    <property type="match status" value="1"/>
</dbReference>